<keyword evidence="3" id="KW-1185">Reference proteome</keyword>
<evidence type="ECO:0000313" key="3">
    <source>
        <dbReference type="Proteomes" id="UP001153269"/>
    </source>
</evidence>
<organism evidence="2 3">
    <name type="scientific">Pleuronectes platessa</name>
    <name type="common">European plaice</name>
    <dbReference type="NCBI Taxonomy" id="8262"/>
    <lineage>
        <taxon>Eukaryota</taxon>
        <taxon>Metazoa</taxon>
        <taxon>Chordata</taxon>
        <taxon>Craniata</taxon>
        <taxon>Vertebrata</taxon>
        <taxon>Euteleostomi</taxon>
        <taxon>Actinopterygii</taxon>
        <taxon>Neopterygii</taxon>
        <taxon>Teleostei</taxon>
        <taxon>Neoteleostei</taxon>
        <taxon>Acanthomorphata</taxon>
        <taxon>Carangaria</taxon>
        <taxon>Pleuronectiformes</taxon>
        <taxon>Pleuronectoidei</taxon>
        <taxon>Pleuronectidae</taxon>
        <taxon>Pleuronectes</taxon>
    </lineage>
</organism>
<feature type="compositionally biased region" description="Basic and acidic residues" evidence="1">
    <location>
        <begin position="35"/>
        <end position="47"/>
    </location>
</feature>
<evidence type="ECO:0000313" key="2">
    <source>
        <dbReference type="EMBL" id="CAB1417351.1"/>
    </source>
</evidence>
<feature type="region of interest" description="Disordered" evidence="1">
    <location>
        <begin position="101"/>
        <end position="136"/>
    </location>
</feature>
<sequence length="273" mass="29109">MTQSDPIVSLRGREEENGRPPPSVWAEVTGTSRGCSRDHESDLEPIKPKEFVLQQAATPSSTTRSQWLDIWPAGAPILPASHTNRKLTARGAVLFFSPGQRHRAKSSAAPSNDWSNVPAGQTAPNRPSSTDSALQHSTASVPLYSAVVRYETEPDNDLLGRRMIAASQRSHLPAISSRSSIPLPGRDPASSLSPPLHPSASGPHEINNNTQTLFLLSGGVWPASSVKVTAAIQPPYPHPLHYLSRLIPPALTAVFSPGQGVRQAAQWAAGDGS</sequence>
<accession>A0A9N7TQL4</accession>
<dbReference type="AlphaFoldDB" id="A0A9N7TQL4"/>
<feature type="region of interest" description="Disordered" evidence="1">
    <location>
        <begin position="1"/>
        <end position="47"/>
    </location>
</feature>
<feature type="region of interest" description="Disordered" evidence="1">
    <location>
        <begin position="175"/>
        <end position="205"/>
    </location>
</feature>
<evidence type="ECO:0000256" key="1">
    <source>
        <dbReference type="SAM" id="MobiDB-lite"/>
    </source>
</evidence>
<feature type="compositionally biased region" description="Polar residues" evidence="1">
    <location>
        <begin position="108"/>
        <end position="136"/>
    </location>
</feature>
<protein>
    <submittedName>
        <fullName evidence="2">Uncharacterized protein</fullName>
    </submittedName>
</protein>
<dbReference type="EMBL" id="CADEAL010000261">
    <property type="protein sequence ID" value="CAB1417351.1"/>
    <property type="molecule type" value="Genomic_DNA"/>
</dbReference>
<feature type="compositionally biased region" description="Low complexity" evidence="1">
    <location>
        <begin position="188"/>
        <end position="204"/>
    </location>
</feature>
<gene>
    <name evidence="2" type="ORF">PLEPLA_LOCUS5153</name>
</gene>
<name>A0A9N7TQL4_PLEPL</name>
<comment type="caution">
    <text evidence="2">The sequence shown here is derived from an EMBL/GenBank/DDBJ whole genome shotgun (WGS) entry which is preliminary data.</text>
</comment>
<reference evidence="2" key="1">
    <citation type="submission" date="2020-03" db="EMBL/GenBank/DDBJ databases">
        <authorList>
            <person name="Weist P."/>
        </authorList>
    </citation>
    <scope>NUCLEOTIDE SEQUENCE</scope>
</reference>
<dbReference type="Proteomes" id="UP001153269">
    <property type="component" value="Unassembled WGS sequence"/>
</dbReference>
<proteinExistence type="predicted"/>